<evidence type="ECO:0000256" key="1">
    <source>
        <dbReference type="ARBA" id="ARBA00010134"/>
    </source>
</evidence>
<dbReference type="PANTHER" id="PTHR47901">
    <property type="entry name" value="CASPASE RECRUITMENT DOMAIN-CONTAINING PROTEIN 18"/>
    <property type="match status" value="1"/>
</dbReference>
<dbReference type="PANTHER" id="PTHR47901:SF8">
    <property type="entry name" value="CASPASE-3"/>
    <property type="match status" value="1"/>
</dbReference>
<dbReference type="GO" id="GO:0004197">
    <property type="term" value="F:cysteine-type endopeptidase activity"/>
    <property type="evidence" value="ECO:0007669"/>
    <property type="project" value="InterPro"/>
</dbReference>
<dbReference type="Gene3D" id="3.30.70.1470">
    <property type="entry name" value="Caspase-like"/>
    <property type="match status" value="1"/>
</dbReference>
<evidence type="ECO:0000313" key="8">
    <source>
        <dbReference type="Proteomes" id="UP000095287"/>
    </source>
</evidence>
<keyword evidence="2" id="KW-0645">Protease</keyword>
<dbReference type="Proteomes" id="UP000095287">
    <property type="component" value="Unplaced"/>
</dbReference>
<keyword evidence="3" id="KW-0053">Apoptosis</keyword>
<feature type="domain" description="Caspase family p20" evidence="7">
    <location>
        <begin position="17"/>
        <end position="109"/>
    </location>
</feature>
<evidence type="ECO:0000256" key="5">
    <source>
        <dbReference type="RuleBase" id="RU003971"/>
    </source>
</evidence>
<reference evidence="9" key="1">
    <citation type="submission" date="2016-11" db="UniProtKB">
        <authorList>
            <consortium name="WormBaseParasite"/>
        </authorList>
    </citation>
    <scope>IDENTIFICATION</scope>
</reference>
<comment type="similarity">
    <text evidence="1 5">Belongs to the peptidase C14A family.</text>
</comment>
<protein>
    <submittedName>
        <fullName evidence="9">CASPASE_P20 domain-containing protein</fullName>
    </submittedName>
</protein>
<dbReference type="Pfam" id="PF00656">
    <property type="entry name" value="Peptidase_C14"/>
    <property type="match status" value="1"/>
</dbReference>
<dbReference type="PROSITE" id="PS01121">
    <property type="entry name" value="CASPASE_HIS"/>
    <property type="match status" value="1"/>
</dbReference>
<proteinExistence type="inferred from homology"/>
<dbReference type="InterPro" id="IPR001309">
    <property type="entry name" value="Pept_C14_p20"/>
</dbReference>
<dbReference type="PRINTS" id="PR00376">
    <property type="entry name" value="IL1BCENZYME"/>
</dbReference>
<dbReference type="GO" id="GO:0006915">
    <property type="term" value="P:apoptotic process"/>
    <property type="evidence" value="ECO:0007669"/>
    <property type="project" value="UniProtKB-KW"/>
</dbReference>
<dbReference type="PROSITE" id="PS50207">
    <property type="entry name" value="CASPASE_P10"/>
    <property type="match status" value="1"/>
</dbReference>
<organism evidence="8 9">
    <name type="scientific">Steinernema glaseri</name>
    <dbReference type="NCBI Taxonomy" id="37863"/>
    <lineage>
        <taxon>Eukaryota</taxon>
        <taxon>Metazoa</taxon>
        <taxon>Ecdysozoa</taxon>
        <taxon>Nematoda</taxon>
        <taxon>Chromadorea</taxon>
        <taxon>Rhabditida</taxon>
        <taxon>Tylenchina</taxon>
        <taxon>Panagrolaimomorpha</taxon>
        <taxon>Strongyloidoidea</taxon>
        <taxon>Steinernematidae</taxon>
        <taxon>Steinernema</taxon>
    </lineage>
</organism>
<sequence length="267" mass="30802">MRTLPLDDEEYPMSSEDKGRVLIINNMNFEDKEDPREGSEIDEQELRELFESFKFRVNVEKNLTAEDMEERVKQFASSSDHANASCAFVIVLTHGNSGVLVGTDGNYIEESMPRRYGSKKETYVWKDLSLLGQRDTGYTVKNPVHPNVERVETDGSQETPTIPEAADFLVFRATTDKYVSLRQPRRGSWFIQTICNVFKNCAQSHDVLSMYTKVNNLVSQLEWVNRKQMPEFTSRLRKNFYLFPPEERTTACTCSTRNASFNNSTSW</sequence>
<evidence type="ECO:0000256" key="2">
    <source>
        <dbReference type="ARBA" id="ARBA00022670"/>
    </source>
</evidence>
<dbReference type="PROSITE" id="PS50208">
    <property type="entry name" value="CASPASE_P20"/>
    <property type="match status" value="1"/>
</dbReference>
<evidence type="ECO:0000259" key="7">
    <source>
        <dbReference type="PROSITE" id="PS50208"/>
    </source>
</evidence>
<evidence type="ECO:0000259" key="6">
    <source>
        <dbReference type="PROSITE" id="PS50207"/>
    </source>
</evidence>
<evidence type="ECO:0000256" key="3">
    <source>
        <dbReference type="ARBA" id="ARBA00022703"/>
    </source>
</evidence>
<dbReference type="InterPro" id="IPR002138">
    <property type="entry name" value="Pept_C14_p10"/>
</dbReference>
<evidence type="ECO:0000256" key="4">
    <source>
        <dbReference type="ARBA" id="ARBA00022801"/>
    </source>
</evidence>
<accession>A0A1I8AQ48</accession>
<dbReference type="InterPro" id="IPR011600">
    <property type="entry name" value="Pept_C14_caspase"/>
</dbReference>
<feature type="domain" description="Caspase family p10" evidence="6">
    <location>
        <begin position="158"/>
        <end position="244"/>
    </location>
</feature>
<name>A0A1I8AQ48_9BILA</name>
<dbReference type="WBParaSite" id="L893_g8020.t1">
    <property type="protein sequence ID" value="L893_g8020.t1"/>
    <property type="gene ID" value="L893_g8020"/>
</dbReference>
<dbReference type="SMART" id="SM00115">
    <property type="entry name" value="CASc"/>
    <property type="match status" value="1"/>
</dbReference>
<dbReference type="InterPro" id="IPR016129">
    <property type="entry name" value="Caspase_his_AS"/>
</dbReference>
<dbReference type="GO" id="GO:0006508">
    <property type="term" value="P:proteolysis"/>
    <property type="evidence" value="ECO:0007669"/>
    <property type="project" value="UniProtKB-KW"/>
</dbReference>
<dbReference type="InterPro" id="IPR002398">
    <property type="entry name" value="Pept_C14"/>
</dbReference>
<dbReference type="SUPFAM" id="SSF52129">
    <property type="entry name" value="Caspase-like"/>
    <property type="match status" value="1"/>
</dbReference>
<dbReference type="InterPro" id="IPR029030">
    <property type="entry name" value="Caspase-like_dom_sf"/>
</dbReference>
<keyword evidence="4" id="KW-0378">Hydrolase</keyword>
<evidence type="ECO:0000313" key="9">
    <source>
        <dbReference type="WBParaSite" id="L893_g8020.t1"/>
    </source>
</evidence>
<dbReference type="AlphaFoldDB" id="A0A1I8AQ48"/>
<keyword evidence="8" id="KW-1185">Reference proteome</keyword>
<dbReference type="Gene3D" id="3.40.50.1460">
    <property type="match status" value="1"/>
</dbReference>
<dbReference type="InterPro" id="IPR015917">
    <property type="entry name" value="Pept_C14A"/>
</dbReference>